<evidence type="ECO:0000313" key="4">
    <source>
        <dbReference type="EMBL" id="AMY11725.1"/>
    </source>
</evidence>
<evidence type="ECO:0000256" key="2">
    <source>
        <dbReference type="ARBA" id="ARBA00023002"/>
    </source>
</evidence>
<dbReference type="SUPFAM" id="SSF51735">
    <property type="entry name" value="NAD(P)-binding Rossmann-fold domains"/>
    <property type="match status" value="1"/>
</dbReference>
<dbReference type="Gene3D" id="3.40.50.720">
    <property type="entry name" value="NAD(P)-binding Rossmann-like Domain"/>
    <property type="match status" value="1"/>
</dbReference>
<dbReference type="Proteomes" id="UP000076079">
    <property type="component" value="Chromosome"/>
</dbReference>
<dbReference type="GO" id="GO:0050574">
    <property type="term" value="F:2-(R)-hydroxypropyl-CoM dehydrogenase activity"/>
    <property type="evidence" value="ECO:0007669"/>
    <property type="project" value="UniProtKB-EC"/>
</dbReference>
<dbReference type="KEGG" id="abac:LuPra_04983"/>
<proteinExistence type="inferred from homology"/>
<comment type="similarity">
    <text evidence="1 3">Belongs to the short-chain dehydrogenases/reductases (SDR) family.</text>
</comment>
<organism evidence="4 5">
    <name type="scientific">Luteitalea pratensis</name>
    <dbReference type="NCBI Taxonomy" id="1855912"/>
    <lineage>
        <taxon>Bacteria</taxon>
        <taxon>Pseudomonadati</taxon>
        <taxon>Acidobacteriota</taxon>
        <taxon>Vicinamibacteria</taxon>
        <taxon>Vicinamibacterales</taxon>
        <taxon>Vicinamibacteraceae</taxon>
        <taxon>Luteitalea</taxon>
    </lineage>
</organism>
<dbReference type="STRING" id="1855912.LuPra_04983"/>
<reference evidence="5" key="2">
    <citation type="submission" date="2016-04" db="EMBL/GenBank/DDBJ databases">
        <title>First Complete Genome Sequence of a Subdivision 6 Acidobacterium.</title>
        <authorList>
            <person name="Huang S."/>
            <person name="Vieira S."/>
            <person name="Bunk B."/>
            <person name="Riedel T."/>
            <person name="Sproeer C."/>
            <person name="Overmann J."/>
        </authorList>
    </citation>
    <scope>NUCLEOTIDE SEQUENCE [LARGE SCALE GENOMIC DNA]</scope>
    <source>
        <strain evidence="5">DSM 100886 HEG_-6_39</strain>
    </source>
</reference>
<dbReference type="InterPro" id="IPR002347">
    <property type="entry name" value="SDR_fam"/>
</dbReference>
<dbReference type="EMBL" id="CP015136">
    <property type="protein sequence ID" value="AMY11725.1"/>
    <property type="molecule type" value="Genomic_DNA"/>
</dbReference>
<gene>
    <name evidence="4" type="primary">xecD_1</name>
    <name evidence="4" type="ORF">LuPra_04983</name>
</gene>
<accession>A0A143PSV6</accession>
<dbReference type="GO" id="GO:0016020">
    <property type="term" value="C:membrane"/>
    <property type="evidence" value="ECO:0007669"/>
    <property type="project" value="TreeGrafter"/>
</dbReference>
<dbReference type="InterPro" id="IPR036291">
    <property type="entry name" value="NAD(P)-bd_dom_sf"/>
</dbReference>
<dbReference type="PRINTS" id="PR00080">
    <property type="entry name" value="SDRFAMILY"/>
</dbReference>
<dbReference type="OrthoDB" id="9775296at2"/>
<name>A0A143PSV6_LUTPR</name>
<reference evidence="4 5" key="1">
    <citation type="journal article" date="2016" name="Genome Announc.">
        <title>First Complete Genome Sequence of a Subdivision 6 Acidobacterium Strain.</title>
        <authorList>
            <person name="Huang S."/>
            <person name="Vieira S."/>
            <person name="Bunk B."/>
            <person name="Riedel T."/>
            <person name="Sproer C."/>
            <person name="Overmann J."/>
        </authorList>
    </citation>
    <scope>NUCLEOTIDE SEQUENCE [LARGE SCALE GENOMIC DNA]</scope>
    <source>
        <strain evidence="5">DSM 100886 HEG_-6_39</strain>
    </source>
</reference>
<sequence>MTLQGVRALVTGANQGFGEAVARRYVQEGARVFLCARNAARLDESGRALQALAASPDMVQWMPADVSRPADVEAMVAAAVSAFGGLDVLVCNAGVYGPKGPIETVDWQEWSDAITINLGGAVLCCRAALPHMRAQGHGAIVLLSGGGATKPMPFLSAYAASKAALVRFGETLAEEVADAGITVNAVAPGALNTRLLDEVLDAGAERVGEAFYAQALKQKASGGTPLDRGAELCAFLASPAARGVSGRLISAVWDPWAELPQLAEQLRGSDIYTLRRIVPEDRGKQWGTPS</sequence>
<evidence type="ECO:0000313" key="5">
    <source>
        <dbReference type="Proteomes" id="UP000076079"/>
    </source>
</evidence>
<keyword evidence="2 4" id="KW-0560">Oxidoreductase</keyword>
<dbReference type="RefSeq" id="WP_110173245.1">
    <property type="nucleotide sequence ID" value="NZ_CP015136.1"/>
</dbReference>
<dbReference type="Pfam" id="PF00106">
    <property type="entry name" value="adh_short"/>
    <property type="match status" value="1"/>
</dbReference>
<dbReference type="AlphaFoldDB" id="A0A143PSV6"/>
<dbReference type="FunFam" id="3.40.50.720:FF:000084">
    <property type="entry name" value="Short-chain dehydrogenase reductase"/>
    <property type="match status" value="1"/>
</dbReference>
<dbReference type="PRINTS" id="PR00081">
    <property type="entry name" value="GDHRDH"/>
</dbReference>
<dbReference type="PANTHER" id="PTHR44196:SF1">
    <property type="entry name" value="DEHYDROGENASE_REDUCTASE SDR FAMILY MEMBER 7B"/>
    <property type="match status" value="1"/>
</dbReference>
<dbReference type="CDD" id="cd05233">
    <property type="entry name" value="SDR_c"/>
    <property type="match status" value="1"/>
</dbReference>
<keyword evidence="5" id="KW-1185">Reference proteome</keyword>
<dbReference type="PANTHER" id="PTHR44196">
    <property type="entry name" value="DEHYDROGENASE/REDUCTASE SDR FAMILY MEMBER 7B"/>
    <property type="match status" value="1"/>
</dbReference>
<dbReference type="EC" id="1.1.1.268" evidence="4"/>
<evidence type="ECO:0000256" key="3">
    <source>
        <dbReference type="RuleBase" id="RU000363"/>
    </source>
</evidence>
<evidence type="ECO:0000256" key="1">
    <source>
        <dbReference type="ARBA" id="ARBA00006484"/>
    </source>
</evidence>
<protein>
    <submittedName>
        <fullName evidence="4">2-(R)-hydroxypropyl-CoM dehydrogenase</fullName>
        <ecNumber evidence="4">1.1.1.268</ecNumber>
    </submittedName>
</protein>